<proteinExistence type="predicted"/>
<feature type="transmembrane region" description="Helical" evidence="1">
    <location>
        <begin position="202"/>
        <end position="220"/>
    </location>
</feature>
<feature type="chain" id="PRO_5037938326" evidence="2">
    <location>
        <begin position="23"/>
        <end position="227"/>
    </location>
</feature>
<protein>
    <submittedName>
        <fullName evidence="3">VPLPA-CTERM sorting domain-containing protein</fullName>
    </submittedName>
</protein>
<feature type="signal peptide" evidence="2">
    <location>
        <begin position="1"/>
        <end position="22"/>
    </location>
</feature>
<dbReference type="InterPro" id="IPR022472">
    <property type="entry name" value="VPLPA-CTERM"/>
</dbReference>
<dbReference type="RefSeq" id="WP_257891560.1">
    <property type="nucleotide sequence ID" value="NZ_JAIMBW010000001.1"/>
</dbReference>
<dbReference type="AlphaFoldDB" id="A0A975YGH7"/>
<keyword evidence="1" id="KW-0472">Membrane</keyword>
<dbReference type="Proteomes" id="UP000693972">
    <property type="component" value="Unassembled WGS sequence"/>
</dbReference>
<organism evidence="3">
    <name type="scientific">Gymnodinialimonas phycosphaerae</name>
    <dbReference type="NCBI Taxonomy" id="2841589"/>
    <lineage>
        <taxon>Bacteria</taxon>
        <taxon>Pseudomonadati</taxon>
        <taxon>Pseudomonadota</taxon>
        <taxon>Alphaproteobacteria</taxon>
        <taxon>Rhodobacterales</taxon>
        <taxon>Paracoccaceae</taxon>
        <taxon>Gymnodinialimonas</taxon>
    </lineage>
</organism>
<gene>
    <name evidence="3" type="ORF">KUL25_02905</name>
</gene>
<evidence type="ECO:0000256" key="2">
    <source>
        <dbReference type="SAM" id="SignalP"/>
    </source>
</evidence>
<sequence>MSKILSGVALCVSLVVGSAATATTVTFDTFASTNPDPLSPTVTINDSVANQFAVTIALGAGDVGTLGGVFFDVAAPTTSVNGTTYLAVAPTAAALSVSNFTYHTDANGFTAHGISTGLCSNNTNLNGFGGSLPLFEIAVCYRSTGNPNGRPTNGLTSVSFIISDATGLLTLDQFQGVGLRYQQASTRSGSDKLFGVLPPSPVPLPAGGFLLLGALGALSARRRRATA</sequence>
<keyword evidence="1" id="KW-0812">Transmembrane</keyword>
<keyword evidence="4" id="KW-1185">Reference proteome</keyword>
<evidence type="ECO:0000313" key="4">
    <source>
        <dbReference type="Proteomes" id="UP000693972"/>
    </source>
</evidence>
<dbReference type="NCBIfam" id="TIGR03370">
    <property type="entry name" value="VPLPA-CTERM"/>
    <property type="match status" value="1"/>
</dbReference>
<accession>A0A975YGH7</accession>
<dbReference type="EMBL" id="JAIMBW010000001">
    <property type="protein sequence ID" value="MBY4891711.1"/>
    <property type="molecule type" value="Genomic_DNA"/>
</dbReference>
<dbReference type="EMBL" id="CP078073">
    <property type="protein sequence ID" value="QXL88492.1"/>
    <property type="molecule type" value="Genomic_DNA"/>
</dbReference>
<name>A0A975YGH7_9RHOB</name>
<keyword evidence="2" id="KW-0732">Signal</keyword>
<reference evidence="3 4" key="1">
    <citation type="submission" date="2021-07" db="EMBL/GenBank/DDBJ databases">
        <title>Karlodiniumbacter phycospheric gen. nov., sp. nov., a phycosphere bacterium isolated from karlodinium veneficum.</title>
        <authorList>
            <person name="Peng Y."/>
            <person name="Jiang L."/>
            <person name="Lee J."/>
        </authorList>
    </citation>
    <scope>NUCLEOTIDE SEQUENCE</scope>
    <source>
        <strain evidence="3 4">N5</strain>
    </source>
</reference>
<keyword evidence="1" id="KW-1133">Transmembrane helix</keyword>
<evidence type="ECO:0000256" key="1">
    <source>
        <dbReference type="SAM" id="Phobius"/>
    </source>
</evidence>
<evidence type="ECO:0000313" key="3">
    <source>
        <dbReference type="EMBL" id="QXL88492.1"/>
    </source>
</evidence>